<dbReference type="PROSITE" id="PS51160">
    <property type="entry name" value="ACYLPHOSPHATASE_3"/>
    <property type="match status" value="1"/>
</dbReference>
<evidence type="ECO:0000256" key="1">
    <source>
        <dbReference type="ARBA" id="ARBA00005614"/>
    </source>
</evidence>
<accession>A0A6I8V499</accession>
<dbReference type="InterPro" id="IPR036046">
    <property type="entry name" value="Acylphosphatase-like_dom_sf"/>
</dbReference>
<dbReference type="PRINTS" id="PR00112">
    <property type="entry name" value="ACYLPHPHTASE"/>
</dbReference>
<evidence type="ECO:0000256" key="5">
    <source>
        <dbReference type="PROSITE-ProRule" id="PRU00520"/>
    </source>
</evidence>
<dbReference type="FunFam" id="3.30.70.100:FF:000011">
    <property type="entry name" value="Acylphosphatase"/>
    <property type="match status" value="1"/>
</dbReference>
<organism evidence="9 10">
    <name type="scientific">Drosophila pseudoobscura pseudoobscura</name>
    <name type="common">Fruit fly</name>
    <dbReference type="NCBI Taxonomy" id="46245"/>
    <lineage>
        <taxon>Eukaryota</taxon>
        <taxon>Metazoa</taxon>
        <taxon>Ecdysozoa</taxon>
        <taxon>Arthropoda</taxon>
        <taxon>Hexapoda</taxon>
        <taxon>Insecta</taxon>
        <taxon>Pterygota</taxon>
        <taxon>Neoptera</taxon>
        <taxon>Endopterygota</taxon>
        <taxon>Diptera</taxon>
        <taxon>Brachycera</taxon>
        <taxon>Muscomorpha</taxon>
        <taxon>Ephydroidea</taxon>
        <taxon>Drosophilidae</taxon>
        <taxon>Drosophila</taxon>
        <taxon>Sophophora</taxon>
    </lineage>
</organism>
<dbReference type="Proteomes" id="UP000001819">
    <property type="component" value="Chromosome 2"/>
</dbReference>
<comment type="catalytic activity">
    <reaction evidence="4 5">
        <text>an acyl phosphate + H2O = a carboxylate + phosphate + H(+)</text>
        <dbReference type="Rhea" id="RHEA:14965"/>
        <dbReference type="ChEBI" id="CHEBI:15377"/>
        <dbReference type="ChEBI" id="CHEBI:15378"/>
        <dbReference type="ChEBI" id="CHEBI:29067"/>
        <dbReference type="ChEBI" id="CHEBI:43474"/>
        <dbReference type="ChEBI" id="CHEBI:59918"/>
        <dbReference type="EC" id="3.6.1.7"/>
    </reaction>
</comment>
<dbReference type="AlphaFoldDB" id="A0A6I8V499"/>
<feature type="chain" id="PRO_5026077672" description="acylphosphatase" evidence="7">
    <location>
        <begin position="28"/>
        <end position="139"/>
    </location>
</feature>
<keyword evidence="3 5" id="KW-0378">Hydrolase</keyword>
<dbReference type="SUPFAM" id="SSF54975">
    <property type="entry name" value="Acylphosphatase/BLUF domain-like"/>
    <property type="match status" value="1"/>
</dbReference>
<evidence type="ECO:0000256" key="3">
    <source>
        <dbReference type="ARBA" id="ARBA00022801"/>
    </source>
</evidence>
<proteinExistence type="inferred from homology"/>
<dbReference type="EC" id="3.6.1.7" evidence="2 5"/>
<evidence type="ECO:0000313" key="9">
    <source>
        <dbReference type="Proteomes" id="UP000001819"/>
    </source>
</evidence>
<dbReference type="PANTHER" id="PTHR10029:SF3">
    <property type="entry name" value="ACYLPHOSPHATASE-RELATED"/>
    <property type="match status" value="1"/>
</dbReference>
<evidence type="ECO:0000259" key="8">
    <source>
        <dbReference type="PROSITE" id="PS51160"/>
    </source>
</evidence>
<feature type="active site" evidence="5">
    <location>
        <position position="82"/>
    </location>
</feature>
<comment type="similarity">
    <text evidence="1 6">Belongs to the acylphosphatase family.</text>
</comment>
<evidence type="ECO:0000256" key="6">
    <source>
        <dbReference type="RuleBase" id="RU004168"/>
    </source>
</evidence>
<dbReference type="GO" id="GO:0003998">
    <property type="term" value="F:acylphosphatase activity"/>
    <property type="evidence" value="ECO:0007669"/>
    <property type="project" value="UniProtKB-EC"/>
</dbReference>
<keyword evidence="9" id="KW-1185">Reference proteome</keyword>
<dbReference type="KEGG" id="dpo:6897647"/>
<feature type="signal peptide" evidence="7">
    <location>
        <begin position="1"/>
        <end position="27"/>
    </location>
</feature>
<evidence type="ECO:0000313" key="10">
    <source>
        <dbReference type="RefSeq" id="XP_002137790.3"/>
    </source>
</evidence>
<reference evidence="10" key="2">
    <citation type="submission" date="2025-08" db="UniProtKB">
        <authorList>
            <consortium name="RefSeq"/>
        </authorList>
    </citation>
    <scope>IDENTIFICATION</scope>
    <source>
        <strain evidence="10">MV-25-SWS-2005</strain>
        <tissue evidence="10">Whole body</tissue>
    </source>
</reference>
<dbReference type="InterPro" id="IPR001792">
    <property type="entry name" value="Acylphosphatase-like_dom"/>
</dbReference>
<evidence type="ECO:0000256" key="2">
    <source>
        <dbReference type="ARBA" id="ARBA00012150"/>
    </source>
</evidence>
<feature type="active site" evidence="5">
    <location>
        <position position="64"/>
    </location>
</feature>
<keyword evidence="7" id="KW-0732">Signal</keyword>
<name>A0A6I8V499_DROPS</name>
<dbReference type="PROSITE" id="PS00150">
    <property type="entry name" value="ACYLPHOSPHATASE_1"/>
    <property type="match status" value="1"/>
</dbReference>
<dbReference type="InParanoid" id="A0A6I8V499"/>
<dbReference type="FunCoup" id="A0A6I8V499">
    <property type="interactions" value="522"/>
</dbReference>
<evidence type="ECO:0000256" key="4">
    <source>
        <dbReference type="ARBA" id="ARBA00047645"/>
    </source>
</evidence>
<dbReference type="PANTHER" id="PTHR10029">
    <property type="entry name" value="ACYLPHOSPHATASE"/>
    <property type="match status" value="1"/>
</dbReference>
<dbReference type="RefSeq" id="XP_002137790.3">
    <property type="nucleotide sequence ID" value="XM_002137754.3"/>
</dbReference>
<dbReference type="InterPro" id="IPR017968">
    <property type="entry name" value="Acylphosphatase_CS"/>
</dbReference>
<dbReference type="Pfam" id="PF00708">
    <property type="entry name" value="Acylphosphatase"/>
    <property type="match status" value="1"/>
</dbReference>
<dbReference type="Gene3D" id="3.30.70.100">
    <property type="match status" value="1"/>
</dbReference>
<evidence type="ECO:0000256" key="7">
    <source>
        <dbReference type="SAM" id="SignalP"/>
    </source>
</evidence>
<dbReference type="InterPro" id="IPR020456">
    <property type="entry name" value="Acylphosphatase"/>
</dbReference>
<protein>
    <recommendedName>
        <fullName evidence="2 5">acylphosphatase</fullName>
        <ecNumber evidence="2 5">3.6.1.7</ecNumber>
    </recommendedName>
</protein>
<feature type="domain" description="Acylphosphatase-like" evidence="8">
    <location>
        <begin position="49"/>
        <end position="139"/>
    </location>
</feature>
<reference evidence="9" key="1">
    <citation type="submission" date="2024-06" db="UniProtKB">
        <authorList>
            <consortium name="RefSeq"/>
        </authorList>
    </citation>
    <scope>NUCLEOTIDE SEQUENCE [LARGE SCALE GENOMIC DNA]</scope>
    <source>
        <strain evidence="9">MV2-25</strain>
    </source>
</reference>
<sequence>MASHYNSFVVSYIFLSLLTFQVSICLSQIQIYSNETTMAASASAKPLFTCNFEVFGRVQGVFFRKHTERQANSLGVRGWCMNTREGTVKGQLEAPLPQLNEMKHWLETKGSPSSSIEKATFTAAKEIPEYTFSGFSIKR</sequence>
<gene>
    <name evidence="10" type="primary">Acyp2</name>
</gene>